<keyword evidence="7" id="KW-1133">Transmembrane helix</keyword>
<dbReference type="InterPro" id="IPR007301">
    <property type="entry name" value="DoxD"/>
</dbReference>
<evidence type="ECO:0000256" key="5">
    <source>
        <dbReference type="ARBA" id="ARBA00023157"/>
    </source>
</evidence>
<dbReference type="InterPro" id="IPR036922">
    <property type="entry name" value="Rieske_2Fe-2S_sf"/>
</dbReference>
<proteinExistence type="predicted"/>
<dbReference type="PANTHER" id="PTHR39157:SF1">
    <property type="entry name" value="DOXX FAMILY PROTEIN"/>
    <property type="match status" value="1"/>
</dbReference>
<evidence type="ECO:0000259" key="8">
    <source>
        <dbReference type="PROSITE" id="PS51296"/>
    </source>
</evidence>
<keyword evidence="7" id="KW-0472">Membrane</keyword>
<dbReference type="SUPFAM" id="SSF50022">
    <property type="entry name" value="ISP domain"/>
    <property type="match status" value="1"/>
</dbReference>
<dbReference type="Pfam" id="PF04173">
    <property type="entry name" value="DoxD"/>
    <property type="match status" value="1"/>
</dbReference>
<feature type="region of interest" description="Disordered" evidence="6">
    <location>
        <begin position="197"/>
        <end position="219"/>
    </location>
</feature>
<dbReference type="PANTHER" id="PTHR39157">
    <property type="entry name" value="INTEGRAL MEMBRANE PROTEIN-RELATED"/>
    <property type="match status" value="1"/>
</dbReference>
<feature type="transmembrane region" description="Helical" evidence="7">
    <location>
        <begin position="170"/>
        <end position="190"/>
    </location>
</feature>
<evidence type="ECO:0000256" key="4">
    <source>
        <dbReference type="ARBA" id="ARBA00023014"/>
    </source>
</evidence>
<accession>A0A1J5PN98</accession>
<keyword evidence="7" id="KW-0812">Transmembrane</keyword>
<dbReference type="InterPro" id="IPR005805">
    <property type="entry name" value="Rieske_Fe-S_prot_C"/>
</dbReference>
<feature type="transmembrane region" description="Helical" evidence="7">
    <location>
        <begin position="12"/>
        <end position="31"/>
    </location>
</feature>
<evidence type="ECO:0000256" key="3">
    <source>
        <dbReference type="ARBA" id="ARBA00023004"/>
    </source>
</evidence>
<keyword evidence="4" id="KW-0411">Iron-sulfur</keyword>
<organism evidence="9">
    <name type="scientific">mine drainage metagenome</name>
    <dbReference type="NCBI Taxonomy" id="410659"/>
    <lineage>
        <taxon>unclassified sequences</taxon>
        <taxon>metagenomes</taxon>
        <taxon>ecological metagenomes</taxon>
    </lineage>
</organism>
<keyword evidence="5" id="KW-1015">Disulfide bond</keyword>
<dbReference type="GO" id="GO:0051537">
    <property type="term" value="F:2 iron, 2 sulfur cluster binding"/>
    <property type="evidence" value="ECO:0007669"/>
    <property type="project" value="UniProtKB-KW"/>
</dbReference>
<reference evidence="9" key="1">
    <citation type="submission" date="2016-10" db="EMBL/GenBank/DDBJ databases">
        <title>Sequence of Gallionella enrichment culture.</title>
        <authorList>
            <person name="Poehlein A."/>
            <person name="Muehling M."/>
            <person name="Daniel R."/>
        </authorList>
    </citation>
    <scope>NUCLEOTIDE SEQUENCE</scope>
</reference>
<evidence type="ECO:0000256" key="6">
    <source>
        <dbReference type="SAM" id="MobiDB-lite"/>
    </source>
</evidence>
<dbReference type="Pfam" id="PF00355">
    <property type="entry name" value="Rieske"/>
    <property type="match status" value="1"/>
</dbReference>
<dbReference type="EC" id="1.10.9.1" evidence="9"/>
<dbReference type="Gene3D" id="2.102.10.10">
    <property type="entry name" value="Rieske [2Fe-2S] iron-sulphur domain"/>
    <property type="match status" value="1"/>
</dbReference>
<keyword evidence="9" id="KW-0560">Oxidoreductase</keyword>
<dbReference type="EMBL" id="MLJW01003196">
    <property type="protein sequence ID" value="OIQ72618.1"/>
    <property type="molecule type" value="Genomic_DNA"/>
</dbReference>
<name>A0A1J5PN98_9ZZZZ</name>
<sequence>MTSIADSYRNQSLAARVLRVWLGVTFLYAGWNKASDGAFFTSGSSHYIGSQLAGFAHGSPIGPLLNVAAQHPMIFGWLTLLAEMAIGIAVLLNVASMPAAIAGALLSLTLWLSSSWHVHPYFLGSDSAYFVMWGAYVLMLLPSKEVPVRARGRTSRATGAVSPEMGRREVVRIAAVGGLAIFGGLLGRLLKSSPRSATSASQSPASQSSSANASTSTSSGTTTGGHVLASLSSLAVGSAVNFTANNGDPAVLIRTGKAKVCAFDAICTHNGCTVEYDPGSQTLICPCHGAQYDPLSHAAVLAGPAPAPLAEIPVKIDGTNIVLA</sequence>
<protein>
    <submittedName>
        <fullName evidence="9">Cytochrome b6-f complex iron-sulfur subunit</fullName>
        <ecNumber evidence="9">1.10.9.1</ecNumber>
    </submittedName>
</protein>
<keyword evidence="2" id="KW-0479">Metal-binding</keyword>
<feature type="domain" description="Rieske" evidence="8">
    <location>
        <begin position="226"/>
        <end position="323"/>
    </location>
</feature>
<gene>
    <name evidence="9" type="primary">petC_12</name>
    <name evidence="9" type="ORF">GALL_457540</name>
</gene>
<evidence type="ECO:0000256" key="1">
    <source>
        <dbReference type="ARBA" id="ARBA00022714"/>
    </source>
</evidence>
<comment type="caution">
    <text evidence="9">The sequence shown here is derived from an EMBL/GenBank/DDBJ whole genome shotgun (WGS) entry which is preliminary data.</text>
</comment>
<evidence type="ECO:0000313" key="9">
    <source>
        <dbReference type="EMBL" id="OIQ72618.1"/>
    </source>
</evidence>
<dbReference type="GO" id="GO:0046872">
    <property type="term" value="F:metal ion binding"/>
    <property type="evidence" value="ECO:0007669"/>
    <property type="project" value="UniProtKB-KW"/>
</dbReference>
<dbReference type="PROSITE" id="PS51296">
    <property type="entry name" value="RIESKE"/>
    <property type="match status" value="1"/>
</dbReference>
<feature type="transmembrane region" description="Helical" evidence="7">
    <location>
        <begin position="122"/>
        <end position="141"/>
    </location>
</feature>
<dbReference type="GO" id="GO:0016491">
    <property type="term" value="F:oxidoreductase activity"/>
    <property type="evidence" value="ECO:0007669"/>
    <property type="project" value="UniProtKB-KW"/>
</dbReference>
<dbReference type="CDD" id="cd03467">
    <property type="entry name" value="Rieske"/>
    <property type="match status" value="1"/>
</dbReference>
<evidence type="ECO:0000256" key="7">
    <source>
        <dbReference type="SAM" id="Phobius"/>
    </source>
</evidence>
<dbReference type="GO" id="GO:0016020">
    <property type="term" value="C:membrane"/>
    <property type="evidence" value="ECO:0007669"/>
    <property type="project" value="InterPro"/>
</dbReference>
<keyword evidence="1" id="KW-0001">2Fe-2S</keyword>
<keyword evidence="3" id="KW-0408">Iron</keyword>
<dbReference type="AlphaFoldDB" id="A0A1J5PN98"/>
<dbReference type="PRINTS" id="PR00162">
    <property type="entry name" value="RIESKE"/>
</dbReference>
<feature type="transmembrane region" description="Helical" evidence="7">
    <location>
        <begin position="99"/>
        <end position="116"/>
    </location>
</feature>
<evidence type="ECO:0000256" key="2">
    <source>
        <dbReference type="ARBA" id="ARBA00022723"/>
    </source>
</evidence>
<dbReference type="InterPro" id="IPR017941">
    <property type="entry name" value="Rieske_2Fe-2S"/>
</dbReference>